<organism evidence="1 2">
    <name type="scientific">Mycoplasma testudineum</name>
    <dbReference type="NCBI Taxonomy" id="244584"/>
    <lineage>
        <taxon>Bacteria</taxon>
        <taxon>Bacillati</taxon>
        <taxon>Mycoplasmatota</taxon>
        <taxon>Mollicutes</taxon>
        <taxon>Mycoplasmataceae</taxon>
        <taxon>Mycoplasma</taxon>
    </lineage>
</organism>
<dbReference type="RefSeq" id="WP_094254989.1">
    <property type="nucleotide sequence ID" value="NZ_NNCE01000009.1"/>
</dbReference>
<accession>A0A4R6IBV6</accession>
<comment type="caution">
    <text evidence="1">The sequence shown here is derived from an EMBL/GenBank/DDBJ whole genome shotgun (WGS) entry which is preliminary data.</text>
</comment>
<keyword evidence="2" id="KW-1185">Reference proteome</keyword>
<evidence type="ECO:0000313" key="2">
    <source>
        <dbReference type="Proteomes" id="UP000295518"/>
    </source>
</evidence>
<sequence length="286" mass="33961">MTNVSEEPVTYDKAIKMVFSLRMQNRNVLALCYECLKNGKVTSLFMSSNNLVNYFKRYKTEFHHNKCKWNIYYDESQTKILNSMKLAKENDFFEYFDLLKKGYINKIQKSIIHKFIQPNNSKIKKRWLIRMKNSREISDSVIFKATNVNIFIKLDYDEVVNQKLENIKLFINYSPKNKKKLDGDIKNFVLLRNSSKQVIEFLKNSNINSNKEWKSILNLNYENENNFLQLWSYLVKNKKSSYIPISNNGNLLVKGICKKNETETIFIPDKHKSGKLCVSYFDIIKR</sequence>
<dbReference type="EMBL" id="SNWN01000017">
    <property type="protein sequence ID" value="TDO18948.1"/>
    <property type="molecule type" value="Genomic_DNA"/>
</dbReference>
<name>A0A4R6IBV6_9MOLU</name>
<dbReference type="AlphaFoldDB" id="A0A4R6IBV6"/>
<proteinExistence type="predicted"/>
<reference evidence="1 2" key="1">
    <citation type="submission" date="2019-03" db="EMBL/GenBank/DDBJ databases">
        <title>Genomic Encyclopedia of Archaeal and Bacterial Type Strains, Phase II (KMG-II): from individual species to whole genera.</title>
        <authorList>
            <person name="Goeker M."/>
        </authorList>
    </citation>
    <scope>NUCLEOTIDE SEQUENCE [LARGE SCALE GENOMIC DNA]</scope>
    <source>
        <strain evidence="1 2">ATCC 700618</strain>
    </source>
</reference>
<gene>
    <name evidence="1" type="ORF">EI74_0828</name>
</gene>
<evidence type="ECO:0000313" key="1">
    <source>
        <dbReference type="EMBL" id="TDO18948.1"/>
    </source>
</evidence>
<protein>
    <submittedName>
        <fullName evidence="1">Uncharacterized protein</fullName>
    </submittedName>
</protein>
<dbReference type="Proteomes" id="UP000295518">
    <property type="component" value="Unassembled WGS sequence"/>
</dbReference>